<evidence type="ECO:0000256" key="4">
    <source>
        <dbReference type="ARBA" id="ARBA00022679"/>
    </source>
</evidence>
<keyword evidence="5 6" id="KW-0949">S-adenosyl-L-methionine</keyword>
<evidence type="ECO:0000256" key="8">
    <source>
        <dbReference type="SAM" id="MobiDB-lite"/>
    </source>
</evidence>
<dbReference type="Gene3D" id="3.30.2130.30">
    <property type="match status" value="1"/>
</dbReference>
<accession>A0A1T4VTF8</accession>
<dbReference type="InterPro" id="IPR000241">
    <property type="entry name" value="RlmKL-like_Mtase"/>
</dbReference>
<dbReference type="SMART" id="SM00981">
    <property type="entry name" value="THUMP"/>
    <property type="match status" value="1"/>
</dbReference>
<comment type="function">
    <text evidence="6">Specifically methylates the guanine in position 2445 (m2G2445) and the guanine in position 2069 (m7G2069) of 23S rRNA.</text>
</comment>
<evidence type="ECO:0000256" key="7">
    <source>
        <dbReference type="PROSITE-ProRule" id="PRU00529"/>
    </source>
</evidence>
<keyword evidence="3 6" id="KW-0489">Methyltransferase</keyword>
<comment type="catalytic activity">
    <reaction evidence="6">
        <text>guanosine(2445) in 23S rRNA + S-adenosyl-L-methionine = N(2)-methylguanosine(2445) in 23S rRNA + S-adenosyl-L-homocysteine + H(+)</text>
        <dbReference type="Rhea" id="RHEA:42740"/>
        <dbReference type="Rhea" id="RHEA-COMP:10215"/>
        <dbReference type="Rhea" id="RHEA-COMP:10216"/>
        <dbReference type="ChEBI" id="CHEBI:15378"/>
        <dbReference type="ChEBI" id="CHEBI:57856"/>
        <dbReference type="ChEBI" id="CHEBI:59789"/>
        <dbReference type="ChEBI" id="CHEBI:74269"/>
        <dbReference type="ChEBI" id="CHEBI:74481"/>
        <dbReference type="EC" id="2.1.1.173"/>
    </reaction>
</comment>
<dbReference type="EC" id="2.1.1.264" evidence="6"/>
<evidence type="ECO:0000256" key="2">
    <source>
        <dbReference type="ARBA" id="ARBA00022552"/>
    </source>
</evidence>
<feature type="compositionally biased region" description="Polar residues" evidence="8">
    <location>
        <begin position="767"/>
        <end position="792"/>
    </location>
</feature>
<dbReference type="InterPro" id="IPR029063">
    <property type="entry name" value="SAM-dependent_MTases_sf"/>
</dbReference>
<organism evidence="10 11">
    <name type="scientific">Succinivibrio dextrinosolvens DSM 3072</name>
    <dbReference type="NCBI Taxonomy" id="1123324"/>
    <lineage>
        <taxon>Bacteria</taxon>
        <taxon>Pseudomonadati</taxon>
        <taxon>Pseudomonadota</taxon>
        <taxon>Gammaproteobacteria</taxon>
        <taxon>Aeromonadales</taxon>
        <taxon>Succinivibrionaceae</taxon>
        <taxon>Succinivibrio</taxon>
    </lineage>
</organism>
<dbReference type="HAMAP" id="MF_01858">
    <property type="entry name" value="23SrRNA_methyltr_KL"/>
    <property type="match status" value="1"/>
</dbReference>
<dbReference type="InterPro" id="IPR017244">
    <property type="entry name" value="23SrRNA_methyltr_KL"/>
</dbReference>
<evidence type="ECO:0000313" key="10">
    <source>
        <dbReference type="EMBL" id="SKA68282.1"/>
    </source>
</evidence>
<sequence>MALSFFATCPKGLESLLLNELIDLGAKDAKETVAGVSFKGDFTTGMRTCLWSRFASRILLELSEFFCETDTELYIGANGVAWEKYFDKSNTISVSFSGTNSSIRNTQYGALKVKDAICDRMQKTLGGRPDVDRDNPDVVINCHLDKKGSANILLDLSGKALLKREYHRGTGAAPLKENLAAAMIKRSGYNNENFLDPMCGSGTLLFEAASFATDTAPGLRREHFGFFALKQFDNEVWLNLVEEARERSRKGIESAVRKGIQIIGFDLDDRIVTIANENAQKAGFADLVKVFHSNVQNLYNPFTNENKITIVTNPPYGKRMGNFNELISLYTQIGAGFKHYFKGARAAVISTSAELLSCMRLHADKIYKLYNGELECQLRVFDINETETLTVKEEKNLAIATDFSNRLKKNLAYMQKWAKNVNTNAYRVYDADVPEYAAAIDYYNGYYVIQAYKAPAKVNPRVAKRHELDMLSATVEVAGVSGDKVILKSREVMSGDRQYEKSEELRNEFITVNEDNALFKVNLYDYLDTGLFLDGRLIRKLIREKSQGKSVLNLFAYTCSASVAAALGGATRVVSVDMSKTYLNWGMDNFKINSLSLDNTDFIQADCLAWLSKDQEEKFDLIYIDPPTFSNSKRMESSFDVKRDHVQLLANLTRHLKDGGEVIFCNNMRGFVLDESISEYGFSFENISEKTLPRDFARDKKIHTCYRLVFNRADMIKQPEPMTSGKAAPKWQKSLSAKSDTYHDYTDRNDYEESVRETLTNKVWGNAKASTSSYKTQKQGRFTRSDSEFNSDSPRRKRFEDGKSGRFSRDRKENNRGFGSKSRTAKRKPRVFGPDGIKDL</sequence>
<dbReference type="Pfam" id="PF01170">
    <property type="entry name" value="UPF0020"/>
    <property type="match status" value="1"/>
</dbReference>
<dbReference type="PROSITE" id="PS00092">
    <property type="entry name" value="N6_MTASE"/>
    <property type="match status" value="1"/>
</dbReference>
<dbReference type="GO" id="GO:0005737">
    <property type="term" value="C:cytoplasm"/>
    <property type="evidence" value="ECO:0007669"/>
    <property type="project" value="UniProtKB-SubCell"/>
</dbReference>
<dbReference type="Gene3D" id="3.40.50.150">
    <property type="entry name" value="Vaccinia Virus protein VP39"/>
    <property type="match status" value="2"/>
</dbReference>
<dbReference type="CDD" id="cd11715">
    <property type="entry name" value="THUMP_AdoMetMT"/>
    <property type="match status" value="1"/>
</dbReference>
<comment type="catalytic activity">
    <reaction evidence="6">
        <text>guanosine(2069) in 23S rRNA + S-adenosyl-L-methionine = N(2)-methylguanosine(2069) in 23S rRNA + S-adenosyl-L-homocysteine + H(+)</text>
        <dbReference type="Rhea" id="RHEA:43772"/>
        <dbReference type="Rhea" id="RHEA-COMP:10688"/>
        <dbReference type="Rhea" id="RHEA-COMP:10689"/>
        <dbReference type="ChEBI" id="CHEBI:15378"/>
        <dbReference type="ChEBI" id="CHEBI:57856"/>
        <dbReference type="ChEBI" id="CHEBI:59789"/>
        <dbReference type="ChEBI" id="CHEBI:74269"/>
        <dbReference type="ChEBI" id="CHEBI:74481"/>
        <dbReference type="EC" id="2.1.1.264"/>
    </reaction>
</comment>
<dbReference type="InterPro" id="IPR004114">
    <property type="entry name" value="THUMP_dom"/>
</dbReference>
<comment type="similarity">
    <text evidence="6">Belongs to the methyltransferase superfamily. RlmKL family.</text>
</comment>
<dbReference type="PIRSF" id="PIRSF037618">
    <property type="entry name" value="RNA_Mtase_bacteria_prd"/>
    <property type="match status" value="1"/>
</dbReference>
<dbReference type="CDD" id="cd02440">
    <property type="entry name" value="AdoMet_MTases"/>
    <property type="match status" value="1"/>
</dbReference>
<feature type="domain" description="THUMP" evidence="9">
    <location>
        <begin position="44"/>
        <end position="156"/>
    </location>
</feature>
<dbReference type="Proteomes" id="UP000242432">
    <property type="component" value="Unassembled WGS sequence"/>
</dbReference>
<feature type="compositionally biased region" description="Basic and acidic residues" evidence="8">
    <location>
        <begin position="798"/>
        <end position="815"/>
    </location>
</feature>
<dbReference type="RefSeq" id="WP_078929367.1">
    <property type="nucleotide sequence ID" value="NZ_FUXX01000046.1"/>
</dbReference>
<evidence type="ECO:0000256" key="3">
    <source>
        <dbReference type="ARBA" id="ARBA00022603"/>
    </source>
</evidence>
<comment type="subcellular location">
    <subcellularLocation>
        <location evidence="6">Cytoplasm</location>
    </subcellularLocation>
</comment>
<gene>
    <name evidence="6" type="primary">rlmL</name>
    <name evidence="10" type="ORF">SAMN02745213_02026</name>
</gene>
<dbReference type="Pfam" id="PF10672">
    <property type="entry name" value="Methyltrans_SAM"/>
    <property type="match status" value="1"/>
</dbReference>
<protein>
    <recommendedName>
        <fullName evidence="6">Ribosomal RNA large subunit methyltransferase K/L</fullName>
    </recommendedName>
    <domain>
        <recommendedName>
            <fullName evidence="6">23S rRNA m2G2445 methyltransferase</fullName>
            <ecNumber evidence="6">2.1.1.173</ecNumber>
        </recommendedName>
        <alternativeName>
            <fullName evidence="6">rRNA (guanine-N(2)-)-methyltransferase RlmL</fullName>
        </alternativeName>
    </domain>
    <domain>
        <recommendedName>
            <fullName evidence="6">23S rRNA m7G2069 methyltransferase</fullName>
            <ecNumber evidence="6">2.1.1.264</ecNumber>
        </recommendedName>
        <alternativeName>
            <fullName evidence="6">rRNA (guanine-N(7)-)-methyltransferase RlmK</fullName>
        </alternativeName>
    </domain>
</protein>
<evidence type="ECO:0000256" key="5">
    <source>
        <dbReference type="ARBA" id="ARBA00022691"/>
    </source>
</evidence>
<dbReference type="Pfam" id="PF02926">
    <property type="entry name" value="THUMP"/>
    <property type="match status" value="1"/>
</dbReference>
<evidence type="ECO:0000313" key="11">
    <source>
        <dbReference type="Proteomes" id="UP000242432"/>
    </source>
</evidence>
<proteinExistence type="inferred from homology"/>
<name>A0A1T4VTF8_9GAMM</name>
<dbReference type="EMBL" id="FUXX01000046">
    <property type="protein sequence ID" value="SKA68282.1"/>
    <property type="molecule type" value="Genomic_DNA"/>
</dbReference>
<dbReference type="InterPro" id="IPR054170">
    <property type="entry name" value="RlmL_1st"/>
</dbReference>
<dbReference type="PANTHER" id="PTHR47313:SF1">
    <property type="entry name" value="RIBOSOMAL RNA LARGE SUBUNIT METHYLTRANSFERASE K_L"/>
    <property type="match status" value="1"/>
</dbReference>
<dbReference type="STRING" id="83771.SAMN02910357_01279"/>
<evidence type="ECO:0000259" key="9">
    <source>
        <dbReference type="PROSITE" id="PS51165"/>
    </source>
</evidence>
<keyword evidence="2 6" id="KW-0698">rRNA processing</keyword>
<keyword evidence="11" id="KW-1185">Reference proteome</keyword>
<evidence type="ECO:0000256" key="6">
    <source>
        <dbReference type="HAMAP-Rule" id="MF_01858"/>
    </source>
</evidence>
<dbReference type="Pfam" id="PF22020">
    <property type="entry name" value="RlmL_1st"/>
    <property type="match status" value="1"/>
</dbReference>
<reference evidence="11" key="1">
    <citation type="submission" date="2017-02" db="EMBL/GenBank/DDBJ databases">
        <authorList>
            <person name="Varghese N."/>
            <person name="Submissions S."/>
        </authorList>
    </citation>
    <scope>NUCLEOTIDE SEQUENCE [LARGE SCALE GENOMIC DNA]</scope>
    <source>
        <strain evidence="11">DSM 3072</strain>
    </source>
</reference>
<dbReference type="PANTHER" id="PTHR47313">
    <property type="entry name" value="RIBOSOMAL RNA LARGE SUBUNIT METHYLTRANSFERASE K/L"/>
    <property type="match status" value="1"/>
</dbReference>
<dbReference type="GO" id="GO:0052915">
    <property type="term" value="F:23S rRNA (guanine(2445)-N(2))-methyltransferase activity"/>
    <property type="evidence" value="ECO:0007669"/>
    <property type="project" value="UniProtKB-UniRule"/>
</dbReference>
<dbReference type="InterPro" id="IPR002052">
    <property type="entry name" value="DNA_methylase_N6_adenine_CS"/>
</dbReference>
<dbReference type="GO" id="GO:0070043">
    <property type="term" value="F:rRNA (guanine-N7-)-methyltransferase activity"/>
    <property type="evidence" value="ECO:0007669"/>
    <property type="project" value="UniProtKB-UniRule"/>
</dbReference>
<keyword evidence="7" id="KW-0694">RNA-binding</keyword>
<dbReference type="AlphaFoldDB" id="A0A1T4VTF8"/>
<dbReference type="Gene3D" id="3.30.750.80">
    <property type="entry name" value="RNA methyltransferase domain (HRMD) like"/>
    <property type="match status" value="1"/>
</dbReference>
<evidence type="ECO:0000256" key="1">
    <source>
        <dbReference type="ARBA" id="ARBA00022490"/>
    </source>
</evidence>
<dbReference type="SUPFAM" id="SSF53335">
    <property type="entry name" value="S-adenosyl-L-methionine-dependent methyltransferases"/>
    <property type="match status" value="2"/>
</dbReference>
<dbReference type="GO" id="GO:0003723">
    <property type="term" value="F:RNA binding"/>
    <property type="evidence" value="ECO:0007669"/>
    <property type="project" value="UniProtKB-UniRule"/>
</dbReference>
<dbReference type="InterPro" id="IPR019614">
    <property type="entry name" value="SAM-dep_methyl-trfase"/>
</dbReference>
<keyword evidence="1 6" id="KW-0963">Cytoplasm</keyword>
<feature type="region of interest" description="Disordered" evidence="8">
    <location>
        <begin position="767"/>
        <end position="840"/>
    </location>
</feature>
<dbReference type="NCBIfam" id="NF008748">
    <property type="entry name" value="PRK11783.1"/>
    <property type="match status" value="1"/>
</dbReference>
<dbReference type="EC" id="2.1.1.173" evidence="6"/>
<dbReference type="PROSITE" id="PS51165">
    <property type="entry name" value="THUMP"/>
    <property type="match status" value="1"/>
</dbReference>
<keyword evidence="4 6" id="KW-0808">Transferase</keyword>